<organism evidence="1 2">
    <name type="scientific">Jiangella aurantiaca</name>
    <dbReference type="NCBI Taxonomy" id="2530373"/>
    <lineage>
        <taxon>Bacteria</taxon>
        <taxon>Bacillati</taxon>
        <taxon>Actinomycetota</taxon>
        <taxon>Actinomycetes</taxon>
        <taxon>Jiangellales</taxon>
        <taxon>Jiangellaceae</taxon>
        <taxon>Jiangella</taxon>
    </lineage>
</organism>
<gene>
    <name evidence="1" type="ORF">E1262_17245</name>
</gene>
<proteinExistence type="predicted"/>
<dbReference type="AlphaFoldDB" id="A0A4R5A751"/>
<reference evidence="1 2" key="1">
    <citation type="submission" date="2019-02" db="EMBL/GenBank/DDBJ databases">
        <title>Draft genome sequences of novel Actinobacteria.</title>
        <authorList>
            <person name="Sahin N."/>
            <person name="Ay H."/>
            <person name="Saygin H."/>
        </authorList>
    </citation>
    <scope>NUCLEOTIDE SEQUENCE [LARGE SCALE GENOMIC DNA]</scope>
    <source>
        <strain evidence="1 2">8K307</strain>
    </source>
</reference>
<dbReference type="EMBL" id="SMLB01000024">
    <property type="protein sequence ID" value="TDD67958.1"/>
    <property type="molecule type" value="Genomic_DNA"/>
</dbReference>
<sequence length="367" mass="39838">MTTSADGDGVRHAAESLRAANDALPDIAGRVDDRIRGVVERAAADIERAAHAVQGSVRGELLESAHEIRLIGTRMTAAREDAFSEVAHVLTGYADEIAALLRATGSGSGVRLTDISVDPLPEPPPSTVTSAQETAVIAQNVPDADAHRRAIDAVVACCPVEYQPLMRDLLTGQSAHAIERHGHHLTPVQMVARLQWLLDPASVDGWRLNADGSADSWRQRRRGTHQVGTSSGYYTSPEAFAKPFLALLRAAGLNRAELDTYLDSKAAGETIIKVFLRTSDTGVTAQDVYTQRAPGTDTRDGKKMWKRARRGAMAGHGEMPGVREHDMVKRGKRPGSLIVLAKGQDESWRLITSYFADDPHRVDYMEL</sequence>
<dbReference type="RefSeq" id="WP_132104381.1">
    <property type="nucleotide sequence ID" value="NZ_SMLB01000024.1"/>
</dbReference>
<keyword evidence="2" id="KW-1185">Reference proteome</keyword>
<comment type="caution">
    <text evidence="1">The sequence shown here is derived from an EMBL/GenBank/DDBJ whole genome shotgun (WGS) entry which is preliminary data.</text>
</comment>
<evidence type="ECO:0000313" key="2">
    <source>
        <dbReference type="Proteomes" id="UP000295217"/>
    </source>
</evidence>
<dbReference type="OrthoDB" id="5176413at2"/>
<dbReference type="Proteomes" id="UP000295217">
    <property type="component" value="Unassembled WGS sequence"/>
</dbReference>
<name>A0A4R5A751_9ACTN</name>
<evidence type="ECO:0000313" key="1">
    <source>
        <dbReference type="EMBL" id="TDD67958.1"/>
    </source>
</evidence>
<accession>A0A4R5A751</accession>
<protein>
    <submittedName>
        <fullName evidence="1">Uncharacterized protein</fullName>
    </submittedName>
</protein>